<feature type="domain" description="6-hydroxymethylpterin diphosphokinase MptE-like" evidence="1">
    <location>
        <begin position="317"/>
        <end position="479"/>
    </location>
</feature>
<dbReference type="PANTHER" id="PTHR41786:SF1">
    <property type="entry name" value="6-HYDROXYMETHYLPTERIN DIPHOSPHOKINASE MPTE-LIKE DOMAIN-CONTAINING PROTEIN"/>
    <property type="match status" value="1"/>
</dbReference>
<dbReference type="InterPro" id="IPR002826">
    <property type="entry name" value="MptE-like"/>
</dbReference>
<dbReference type="PANTHER" id="PTHR41786">
    <property type="entry name" value="MOTILITY ACCESSORY FACTOR MAF"/>
    <property type="match status" value="1"/>
</dbReference>
<name>A0A3E0U0M2_9GAMM</name>
<dbReference type="InterPro" id="IPR045376">
    <property type="entry name" value="Maf_N"/>
</dbReference>
<sequence length="720" mass="82210">MSENHESLSLLEKIAKLEERAKVIGQQVNRVAQDESTLQQCADRMSLLVCDDDTLFEQFQLNMAAFKRFDPNIFEFFETYQPSRYIVDIHEGFPNIIDLETRQYIYKYPAYLMASTQVASYQQAPQSASAMFDSNEQNEPGFIHSDSLTKILKLLADRMEKNDGATRRLSKFVNSTMIFGVGNGYHIELLCAQHNIKNLYIFEPELDLFYASLFIANWHQILSKVEQLDLNIHISLGDTEDTFFQNVLKRSDIYGRYDMAKMFGFIHYHTEKINGLVKVFKARFRETIQGWGFFDDAVMSNSHMLTSMKQGVPILKKKALLSNPLADCPVFIVGNGPSLDQLVDFIKENQEKAIVISCGSALGALYQYGITPDIHCEQERTSPIAEQLEYYCPQETLDELILWGPSTLHPDVYAKFPVKLMAPKGSEPSEPLLMESSLAHLFEIHNYINPTVANTATSIAVALGFNDIYLLGVDLAHKKGGVHHSAKSMYYSEEGEDLSLYDSNDVLENELEGNFGGIFHTDSFFGGSKRVLEWLIGNNTELSFKNLSDGALIKGAQPLRVEVAEIKTDIIEEKRKQLKTLVTDSTYLDDGSYYQELAGELDTQGYEEFCLLLIKAIDELDDSFEGCLKLLKQHFMLLIDEELCNREIFYYLLKGSVLHMQAMLIRLLYEAVEEADAIEDFKQALAHYREFLAKTIIYYKENALKPHYYETNWFAPLTKK</sequence>
<dbReference type="Proteomes" id="UP000256899">
    <property type="component" value="Unassembled WGS sequence"/>
</dbReference>
<comment type="caution">
    <text evidence="3">The sequence shown here is derived from an EMBL/GenBank/DDBJ whole genome shotgun (WGS) entry which is preliminary data.</text>
</comment>
<organism evidence="3 4">
    <name type="scientific">Thalassotalea euphylliae</name>
    <dbReference type="NCBI Taxonomy" id="1655234"/>
    <lineage>
        <taxon>Bacteria</taxon>
        <taxon>Pseudomonadati</taxon>
        <taxon>Pseudomonadota</taxon>
        <taxon>Gammaproteobacteria</taxon>
        <taxon>Alteromonadales</taxon>
        <taxon>Colwelliaceae</taxon>
        <taxon>Thalassotalea</taxon>
    </lineage>
</organism>
<dbReference type="Gene3D" id="3.90.1480.10">
    <property type="entry name" value="Alpha-2,3-sialyltransferase"/>
    <property type="match status" value="1"/>
</dbReference>
<evidence type="ECO:0000259" key="1">
    <source>
        <dbReference type="Pfam" id="PF01973"/>
    </source>
</evidence>
<accession>A0A3E0U0M2</accession>
<reference evidence="4" key="1">
    <citation type="submission" date="2018-08" db="EMBL/GenBank/DDBJ databases">
        <title>Thalassotalea euphylliae genome.</title>
        <authorList>
            <person name="Summers S."/>
            <person name="Rice S.A."/>
            <person name="Freckelton M.L."/>
            <person name="Nedved B.T."/>
            <person name="Hadfield M.G."/>
        </authorList>
    </citation>
    <scope>NUCLEOTIDE SEQUENCE [LARGE SCALE GENOMIC DNA]</scope>
    <source>
        <strain evidence="4">H3</strain>
    </source>
</reference>
<keyword evidence="4" id="KW-1185">Reference proteome</keyword>
<dbReference type="RefSeq" id="WP_116014513.1">
    <property type="nucleotide sequence ID" value="NZ_QUOT01000001.1"/>
</dbReference>
<dbReference type="EMBL" id="QUOT01000001">
    <property type="protein sequence ID" value="REL30284.1"/>
    <property type="molecule type" value="Genomic_DNA"/>
</dbReference>
<proteinExistence type="predicted"/>
<evidence type="ECO:0000313" key="4">
    <source>
        <dbReference type="Proteomes" id="UP000256899"/>
    </source>
</evidence>
<dbReference type="Pfam" id="PF01973">
    <property type="entry name" value="MptE-like"/>
    <property type="match status" value="1"/>
</dbReference>
<dbReference type="SUPFAM" id="SSF102414">
    <property type="entry name" value="Alpha-2,3/8-sialyltransferase CstII"/>
    <property type="match status" value="1"/>
</dbReference>
<evidence type="ECO:0000259" key="2">
    <source>
        <dbReference type="Pfam" id="PF20157"/>
    </source>
</evidence>
<feature type="domain" description="Glycosyltransferase Maf N-terminal" evidence="2">
    <location>
        <begin position="59"/>
        <end position="285"/>
    </location>
</feature>
<gene>
    <name evidence="3" type="ORF">DXX94_05945</name>
</gene>
<dbReference type="Pfam" id="PF20157">
    <property type="entry name" value="Maf_flag10_N"/>
    <property type="match status" value="1"/>
</dbReference>
<dbReference type="AlphaFoldDB" id="A0A3E0U0M2"/>
<dbReference type="InterPro" id="IPR036715">
    <property type="entry name" value="A-2_3-sialylTrfase_sf"/>
</dbReference>
<evidence type="ECO:0000313" key="3">
    <source>
        <dbReference type="EMBL" id="REL30284.1"/>
    </source>
</evidence>
<protein>
    <submittedName>
        <fullName evidence="3">DUF115 domain-containing protein</fullName>
    </submittedName>
</protein>